<dbReference type="AlphaFoldDB" id="A0A9J7KIX1"/>
<dbReference type="GeneID" id="118408832"/>
<sequence>MDRWHPDHEDYISALKDVDEDERTRCLGEMRSASYKRAFLISLKQRYPDGQGIALKLSKQLSSANKKLTKAIQAYNNIQSLWEPQSGQYPATVSFEVACDTSWDTYQTLHASMGEPGLPYSIKRKAIDAVSLKERAVEEQEMVKTEMERVMQHLHTQHGITLQEIHRCQESDNISGQAVLTQHIIRIELRMYRSFHRFKQHIPALPAPPSSHIQYILPSHMSDSDGSSYDDVSDDDYVLEVSSDEEEEDSNDDTNEVL</sequence>
<dbReference type="KEGG" id="bfo:118408832"/>
<keyword evidence="2" id="KW-1185">Reference proteome</keyword>
<dbReference type="OrthoDB" id="5986555at2759"/>
<dbReference type="PANTHER" id="PTHR33096">
    <property type="entry name" value="CXC2 DOMAIN-CONTAINING PROTEIN"/>
    <property type="match status" value="1"/>
</dbReference>
<dbReference type="PANTHER" id="PTHR33096:SF1">
    <property type="entry name" value="CXC1-LIKE CYSTEINE CLUSTER ASSOCIATED WITH KDZ TRANSPOSASES DOMAIN-CONTAINING PROTEIN"/>
    <property type="match status" value="1"/>
</dbReference>
<protein>
    <submittedName>
        <fullName evidence="3">Uncharacterized protein LOC118408832</fullName>
    </submittedName>
</protein>
<name>A0A9J7KIX1_BRAFL</name>
<dbReference type="Proteomes" id="UP000001554">
    <property type="component" value="Unplaced"/>
</dbReference>
<proteinExistence type="predicted"/>
<feature type="compositionally biased region" description="Acidic residues" evidence="1">
    <location>
        <begin position="231"/>
        <end position="258"/>
    </location>
</feature>
<evidence type="ECO:0000313" key="3">
    <source>
        <dbReference type="RefSeq" id="XP_035665584.1"/>
    </source>
</evidence>
<gene>
    <name evidence="3" type="primary">LOC118408832</name>
</gene>
<dbReference type="RefSeq" id="XP_035665584.1">
    <property type="nucleotide sequence ID" value="XM_035809691.1"/>
</dbReference>
<organism evidence="2 3">
    <name type="scientific">Branchiostoma floridae</name>
    <name type="common">Florida lancelet</name>
    <name type="synonym">Amphioxus</name>
    <dbReference type="NCBI Taxonomy" id="7739"/>
    <lineage>
        <taxon>Eukaryota</taxon>
        <taxon>Metazoa</taxon>
        <taxon>Chordata</taxon>
        <taxon>Cephalochordata</taxon>
        <taxon>Leptocardii</taxon>
        <taxon>Amphioxiformes</taxon>
        <taxon>Branchiostomatidae</taxon>
        <taxon>Branchiostoma</taxon>
    </lineage>
</organism>
<accession>A0A9J7KIX1</accession>
<reference evidence="3" key="1">
    <citation type="submission" date="2025-08" db="UniProtKB">
        <authorList>
            <consortium name="RefSeq"/>
        </authorList>
    </citation>
    <scope>IDENTIFICATION</scope>
    <source>
        <strain evidence="3">S238N-H82</strain>
        <tissue evidence="3">Testes</tissue>
    </source>
</reference>
<evidence type="ECO:0000256" key="1">
    <source>
        <dbReference type="SAM" id="MobiDB-lite"/>
    </source>
</evidence>
<dbReference type="OMA" id="SSHIQYI"/>
<evidence type="ECO:0000313" key="2">
    <source>
        <dbReference type="Proteomes" id="UP000001554"/>
    </source>
</evidence>
<feature type="region of interest" description="Disordered" evidence="1">
    <location>
        <begin position="216"/>
        <end position="258"/>
    </location>
</feature>